<gene>
    <name evidence="1" type="ORF">AMAG_07781</name>
</gene>
<name>A0A0L0SJB3_ALLM3</name>
<evidence type="ECO:0008006" key="3">
    <source>
        <dbReference type="Google" id="ProtNLM"/>
    </source>
</evidence>
<organism evidence="1 2">
    <name type="scientific">Allomyces macrogynus (strain ATCC 38327)</name>
    <name type="common">Allomyces javanicus var. macrogynus</name>
    <dbReference type="NCBI Taxonomy" id="578462"/>
    <lineage>
        <taxon>Eukaryota</taxon>
        <taxon>Fungi</taxon>
        <taxon>Fungi incertae sedis</taxon>
        <taxon>Blastocladiomycota</taxon>
        <taxon>Blastocladiomycetes</taxon>
        <taxon>Blastocladiales</taxon>
        <taxon>Blastocladiaceae</taxon>
        <taxon>Allomyces</taxon>
    </lineage>
</organism>
<dbReference type="AlphaFoldDB" id="A0A0L0SJB3"/>
<proteinExistence type="predicted"/>
<accession>A0A0L0SJB3</accession>
<keyword evidence="2" id="KW-1185">Reference proteome</keyword>
<evidence type="ECO:0000313" key="2">
    <source>
        <dbReference type="Proteomes" id="UP000054350"/>
    </source>
</evidence>
<dbReference type="Proteomes" id="UP000054350">
    <property type="component" value="Unassembled WGS sequence"/>
</dbReference>
<evidence type="ECO:0000313" key="1">
    <source>
        <dbReference type="EMBL" id="KNE62577.1"/>
    </source>
</evidence>
<reference evidence="2" key="2">
    <citation type="submission" date="2009-11" db="EMBL/GenBank/DDBJ databases">
        <title>The Genome Sequence of Allomyces macrogynus strain ATCC 38327.</title>
        <authorList>
            <consortium name="The Broad Institute Genome Sequencing Platform"/>
            <person name="Russ C."/>
            <person name="Cuomo C."/>
            <person name="Shea T."/>
            <person name="Young S.K."/>
            <person name="Zeng Q."/>
            <person name="Koehrsen M."/>
            <person name="Haas B."/>
            <person name="Borodovsky M."/>
            <person name="Guigo R."/>
            <person name="Alvarado L."/>
            <person name="Berlin A."/>
            <person name="Borenstein D."/>
            <person name="Chen Z."/>
            <person name="Engels R."/>
            <person name="Freedman E."/>
            <person name="Gellesch M."/>
            <person name="Goldberg J."/>
            <person name="Griggs A."/>
            <person name="Gujja S."/>
            <person name="Heiman D."/>
            <person name="Hepburn T."/>
            <person name="Howarth C."/>
            <person name="Jen D."/>
            <person name="Larson L."/>
            <person name="Lewis B."/>
            <person name="Mehta T."/>
            <person name="Park D."/>
            <person name="Pearson M."/>
            <person name="Roberts A."/>
            <person name="Saif S."/>
            <person name="Shenoy N."/>
            <person name="Sisk P."/>
            <person name="Stolte C."/>
            <person name="Sykes S."/>
            <person name="Walk T."/>
            <person name="White J."/>
            <person name="Yandava C."/>
            <person name="Burger G."/>
            <person name="Gray M.W."/>
            <person name="Holland P.W.H."/>
            <person name="King N."/>
            <person name="Lang F.B.F."/>
            <person name="Roger A.J."/>
            <person name="Ruiz-Trillo I."/>
            <person name="Lander E."/>
            <person name="Nusbaum C."/>
        </authorList>
    </citation>
    <scope>NUCLEOTIDE SEQUENCE [LARGE SCALE GENOMIC DNA]</scope>
    <source>
        <strain evidence="2">ATCC 38327</strain>
    </source>
</reference>
<dbReference type="VEuPathDB" id="FungiDB:AMAG_07781"/>
<reference evidence="1 2" key="1">
    <citation type="submission" date="2009-11" db="EMBL/GenBank/DDBJ databases">
        <title>Annotation of Allomyces macrogynus ATCC 38327.</title>
        <authorList>
            <consortium name="The Broad Institute Genome Sequencing Platform"/>
            <person name="Russ C."/>
            <person name="Cuomo C."/>
            <person name="Burger G."/>
            <person name="Gray M.W."/>
            <person name="Holland P.W.H."/>
            <person name="King N."/>
            <person name="Lang F.B.F."/>
            <person name="Roger A.J."/>
            <person name="Ruiz-Trillo I."/>
            <person name="Young S.K."/>
            <person name="Zeng Q."/>
            <person name="Gargeya S."/>
            <person name="Fitzgerald M."/>
            <person name="Haas B."/>
            <person name="Abouelleil A."/>
            <person name="Alvarado L."/>
            <person name="Arachchi H.M."/>
            <person name="Berlin A."/>
            <person name="Chapman S.B."/>
            <person name="Gearin G."/>
            <person name="Goldberg J."/>
            <person name="Griggs A."/>
            <person name="Gujja S."/>
            <person name="Hansen M."/>
            <person name="Heiman D."/>
            <person name="Howarth C."/>
            <person name="Larimer J."/>
            <person name="Lui A."/>
            <person name="MacDonald P.J.P."/>
            <person name="McCowen C."/>
            <person name="Montmayeur A."/>
            <person name="Murphy C."/>
            <person name="Neiman D."/>
            <person name="Pearson M."/>
            <person name="Priest M."/>
            <person name="Roberts A."/>
            <person name="Saif S."/>
            <person name="Shea T."/>
            <person name="Sisk P."/>
            <person name="Stolte C."/>
            <person name="Sykes S."/>
            <person name="Wortman J."/>
            <person name="Nusbaum C."/>
            <person name="Birren B."/>
        </authorList>
    </citation>
    <scope>NUCLEOTIDE SEQUENCE [LARGE SCALE GENOMIC DNA]</scope>
    <source>
        <strain evidence="1 2">ATCC 38327</strain>
    </source>
</reference>
<sequence>MEQVVALVRSERLTSATTAPSEDTLHQLVAMLSPFPRAKIQRTEQLPSRPIVAYLSALAASDTEQFVAGFFRPLLAGPATGDYPWLVDLIKPLSLVAKATVLTSLISDVVSTTRNSSTAIVNLHTVLAGTRKLVLPGAQVAAWAEQLARDRGTIKALQSVLRNYSSMLDRDALVHVQSALENATFTHPLLRSALSAVQRVLDGK</sequence>
<protein>
    <recommendedName>
        <fullName evidence="3">Fanconi Anaemia group E protein C-terminal domain-containing protein</fullName>
    </recommendedName>
</protein>
<dbReference type="Gene3D" id="1.25.40.480">
    <property type="match status" value="1"/>
</dbReference>
<dbReference type="EMBL" id="GG745340">
    <property type="protein sequence ID" value="KNE62577.1"/>
    <property type="molecule type" value="Genomic_DNA"/>
</dbReference>
<dbReference type="OrthoDB" id="10328993at2759"/>